<sequence>MHRGENVPLQKLLWATVCLNDREVFRSRAVTTYFIINLAFSDLLTGIFAIPFKFQAALFQEWFLPNSLCQIVPYAETVSLSVSVFTLTASAVHEFRTVFFPKHGRLNTRSARSLVVLIWLIAALVSLPHGLFHKVYLIEDGDFVIAQVSSHRYLAKGSKAVVFSMQGKPRGHLNKKKNNEKNATRIVARCEELSLSLMK</sequence>
<evidence type="ECO:0000256" key="2">
    <source>
        <dbReference type="ARBA" id="ARBA00022692"/>
    </source>
</evidence>
<evidence type="ECO:0000256" key="8">
    <source>
        <dbReference type="SAM" id="Phobius"/>
    </source>
</evidence>
<dbReference type="PANTHER" id="PTHR24238">
    <property type="entry name" value="G-PROTEIN COUPLED RECEPTOR"/>
    <property type="match status" value="1"/>
</dbReference>
<gene>
    <name evidence="10" type="ORF">ANCDUO_08749</name>
</gene>
<feature type="transmembrane region" description="Helical" evidence="8">
    <location>
        <begin position="113"/>
        <end position="132"/>
    </location>
</feature>
<dbReference type="PANTHER" id="PTHR24238:SF57">
    <property type="entry name" value="G-PROTEIN COUPLED RECEPTOR 83"/>
    <property type="match status" value="1"/>
</dbReference>
<reference evidence="10 11" key="1">
    <citation type="submission" date="2013-12" db="EMBL/GenBank/DDBJ databases">
        <title>Draft genome of the parsitic nematode Ancylostoma duodenale.</title>
        <authorList>
            <person name="Mitreva M."/>
        </authorList>
    </citation>
    <scope>NUCLEOTIDE SEQUENCE [LARGE SCALE GENOMIC DNA]</scope>
    <source>
        <strain evidence="10 11">Zhejiang</strain>
    </source>
</reference>
<dbReference type="Pfam" id="PF00001">
    <property type="entry name" value="7tm_1"/>
    <property type="match status" value="1"/>
</dbReference>
<protein>
    <submittedName>
        <fullName evidence="10">7 transmembrane receptor</fullName>
    </submittedName>
</protein>
<keyword evidence="2 8" id="KW-0812">Transmembrane</keyword>
<dbReference type="OrthoDB" id="9445642at2759"/>
<dbReference type="PROSITE" id="PS50262">
    <property type="entry name" value="G_PROTEIN_RECEP_F1_2"/>
    <property type="match status" value="1"/>
</dbReference>
<keyword evidence="3 8" id="KW-1133">Transmembrane helix</keyword>
<evidence type="ECO:0000256" key="4">
    <source>
        <dbReference type="ARBA" id="ARBA00023040"/>
    </source>
</evidence>
<dbReference type="Gene3D" id="1.20.1070.10">
    <property type="entry name" value="Rhodopsin 7-helix transmembrane proteins"/>
    <property type="match status" value="1"/>
</dbReference>
<dbReference type="InterPro" id="IPR000276">
    <property type="entry name" value="GPCR_Rhodpsn"/>
</dbReference>
<dbReference type="GO" id="GO:0005886">
    <property type="term" value="C:plasma membrane"/>
    <property type="evidence" value="ECO:0007669"/>
    <property type="project" value="TreeGrafter"/>
</dbReference>
<accession>A0A0C2DEZ2</accession>
<dbReference type="Proteomes" id="UP000054047">
    <property type="component" value="Unassembled WGS sequence"/>
</dbReference>
<dbReference type="EMBL" id="KN730480">
    <property type="protein sequence ID" value="KIH60987.1"/>
    <property type="molecule type" value="Genomic_DNA"/>
</dbReference>
<comment type="subcellular location">
    <subcellularLocation>
        <location evidence="1">Membrane</location>
        <topology evidence="1">Multi-pass membrane protein</topology>
    </subcellularLocation>
</comment>
<name>A0A0C2DEZ2_9BILA</name>
<feature type="transmembrane region" description="Helical" evidence="8">
    <location>
        <begin position="30"/>
        <end position="51"/>
    </location>
</feature>
<keyword evidence="11" id="KW-1185">Reference proteome</keyword>
<dbReference type="GO" id="GO:0008188">
    <property type="term" value="F:neuropeptide receptor activity"/>
    <property type="evidence" value="ECO:0007669"/>
    <property type="project" value="TreeGrafter"/>
</dbReference>
<evidence type="ECO:0000313" key="10">
    <source>
        <dbReference type="EMBL" id="KIH60987.1"/>
    </source>
</evidence>
<evidence type="ECO:0000256" key="5">
    <source>
        <dbReference type="ARBA" id="ARBA00023136"/>
    </source>
</evidence>
<evidence type="ECO:0000256" key="1">
    <source>
        <dbReference type="ARBA" id="ARBA00004141"/>
    </source>
</evidence>
<dbReference type="AlphaFoldDB" id="A0A0C2DEZ2"/>
<keyword evidence="7" id="KW-0807">Transducer</keyword>
<dbReference type="SUPFAM" id="SSF81321">
    <property type="entry name" value="Family A G protein-coupled receptor-like"/>
    <property type="match status" value="1"/>
</dbReference>
<dbReference type="PRINTS" id="PR00237">
    <property type="entry name" value="GPCRRHODOPSN"/>
</dbReference>
<evidence type="ECO:0000256" key="6">
    <source>
        <dbReference type="ARBA" id="ARBA00023170"/>
    </source>
</evidence>
<keyword evidence="5 8" id="KW-0472">Membrane</keyword>
<evidence type="ECO:0000259" key="9">
    <source>
        <dbReference type="PROSITE" id="PS50262"/>
    </source>
</evidence>
<keyword evidence="4" id="KW-0297">G-protein coupled receptor</keyword>
<evidence type="ECO:0000256" key="3">
    <source>
        <dbReference type="ARBA" id="ARBA00022989"/>
    </source>
</evidence>
<evidence type="ECO:0000313" key="11">
    <source>
        <dbReference type="Proteomes" id="UP000054047"/>
    </source>
</evidence>
<feature type="transmembrane region" description="Helical" evidence="8">
    <location>
        <begin position="71"/>
        <end position="92"/>
    </location>
</feature>
<evidence type="ECO:0000256" key="7">
    <source>
        <dbReference type="ARBA" id="ARBA00023224"/>
    </source>
</evidence>
<keyword evidence="6 10" id="KW-0675">Receptor</keyword>
<organism evidence="10 11">
    <name type="scientific">Ancylostoma duodenale</name>
    <dbReference type="NCBI Taxonomy" id="51022"/>
    <lineage>
        <taxon>Eukaryota</taxon>
        <taxon>Metazoa</taxon>
        <taxon>Ecdysozoa</taxon>
        <taxon>Nematoda</taxon>
        <taxon>Chromadorea</taxon>
        <taxon>Rhabditida</taxon>
        <taxon>Rhabditina</taxon>
        <taxon>Rhabditomorpha</taxon>
        <taxon>Strongyloidea</taxon>
        <taxon>Ancylostomatidae</taxon>
        <taxon>Ancylostomatinae</taxon>
        <taxon>Ancylostoma</taxon>
    </lineage>
</organism>
<proteinExistence type="predicted"/>
<feature type="domain" description="G-protein coupled receptors family 1 profile" evidence="9">
    <location>
        <begin position="10"/>
        <end position="128"/>
    </location>
</feature>
<dbReference type="InterPro" id="IPR017452">
    <property type="entry name" value="GPCR_Rhodpsn_7TM"/>
</dbReference>